<reference evidence="2 3" key="1">
    <citation type="submission" date="2018-12" db="EMBL/GenBank/DDBJ databases">
        <authorList>
            <person name="Toschakov S.V."/>
        </authorList>
    </citation>
    <scope>NUCLEOTIDE SEQUENCE [LARGE SCALE GENOMIC DNA]</scope>
    <source>
        <strain evidence="2 3">GM2012</strain>
    </source>
</reference>
<dbReference type="Proteomes" id="UP000280296">
    <property type="component" value="Unassembled WGS sequence"/>
</dbReference>
<dbReference type="EMBL" id="RYZH01000027">
    <property type="protein sequence ID" value="RUL86987.1"/>
    <property type="molecule type" value="Genomic_DNA"/>
</dbReference>
<protein>
    <submittedName>
        <fullName evidence="2">Uncharacterized protein</fullName>
    </submittedName>
</protein>
<comment type="caution">
    <text evidence="2">The sequence shown here is derived from an EMBL/GenBank/DDBJ whole genome shotgun (WGS) entry which is preliminary data.</text>
</comment>
<accession>A0A432MIC8</accession>
<evidence type="ECO:0000256" key="1">
    <source>
        <dbReference type="SAM" id="MobiDB-lite"/>
    </source>
</evidence>
<feature type="region of interest" description="Disordered" evidence="1">
    <location>
        <begin position="1"/>
        <end position="97"/>
    </location>
</feature>
<reference evidence="2 3" key="2">
    <citation type="submission" date="2019-01" db="EMBL/GenBank/DDBJ databases">
        <title>Tautonia sociabilis, a novel thermotolerant planctomycete of Isosphaeraceae family, isolated from a 4000 m deep subterranean habitat.</title>
        <authorList>
            <person name="Kovaleva O.L."/>
            <person name="Elcheninov A.G."/>
            <person name="Van Heerden E."/>
            <person name="Toshchakov S.V."/>
            <person name="Novikov A."/>
            <person name="Bonch-Osmolovskaya E.A."/>
            <person name="Kublanov I.V."/>
        </authorList>
    </citation>
    <scope>NUCLEOTIDE SEQUENCE [LARGE SCALE GENOMIC DNA]</scope>
    <source>
        <strain evidence="2 3">GM2012</strain>
    </source>
</reference>
<name>A0A432MIC8_9BACT</name>
<dbReference type="AlphaFoldDB" id="A0A432MIC8"/>
<feature type="compositionally biased region" description="Gly residues" evidence="1">
    <location>
        <begin position="36"/>
        <end position="47"/>
    </location>
</feature>
<evidence type="ECO:0000313" key="3">
    <source>
        <dbReference type="Proteomes" id="UP000280296"/>
    </source>
</evidence>
<feature type="compositionally biased region" description="Gly residues" evidence="1">
    <location>
        <begin position="1"/>
        <end position="18"/>
    </location>
</feature>
<organism evidence="2 3">
    <name type="scientific">Tautonia sociabilis</name>
    <dbReference type="NCBI Taxonomy" id="2080755"/>
    <lineage>
        <taxon>Bacteria</taxon>
        <taxon>Pseudomonadati</taxon>
        <taxon>Planctomycetota</taxon>
        <taxon>Planctomycetia</taxon>
        <taxon>Isosphaerales</taxon>
        <taxon>Isosphaeraceae</taxon>
        <taxon>Tautonia</taxon>
    </lineage>
</organism>
<feature type="compositionally biased region" description="Basic residues" evidence="1">
    <location>
        <begin position="70"/>
        <end position="97"/>
    </location>
</feature>
<gene>
    <name evidence="2" type="ORF">TsocGM_14415</name>
</gene>
<feature type="compositionally biased region" description="Low complexity" evidence="1">
    <location>
        <begin position="48"/>
        <end position="61"/>
    </location>
</feature>
<proteinExistence type="predicted"/>
<evidence type="ECO:0000313" key="2">
    <source>
        <dbReference type="EMBL" id="RUL86987.1"/>
    </source>
</evidence>
<sequence>MPVTGGGRRLPEELGGGARETARGRTPGGALRRRVGGLGRGHAGAEGGRAAEAPCPAAAWPPRRDTGRPRGPHAARRLRRRPAPRPRRVGRTRRGLP</sequence>
<keyword evidence="3" id="KW-1185">Reference proteome</keyword>